<dbReference type="KEGG" id="vck:PG915_16200"/>
<keyword evidence="1" id="KW-0472">Membrane</keyword>
<organism evidence="2">
    <name type="scientific">Vibrio chaetopteri</name>
    <dbReference type="NCBI Taxonomy" id="3016528"/>
    <lineage>
        <taxon>Bacteria</taxon>
        <taxon>Pseudomonadati</taxon>
        <taxon>Pseudomonadota</taxon>
        <taxon>Gammaproteobacteria</taxon>
        <taxon>Vibrionales</taxon>
        <taxon>Vibrionaceae</taxon>
        <taxon>Vibrio</taxon>
    </lineage>
</organism>
<gene>
    <name evidence="2" type="ORF">PG915_16200</name>
</gene>
<keyword evidence="1" id="KW-1133">Transmembrane helix</keyword>
<dbReference type="EMBL" id="CP115921">
    <property type="protein sequence ID" value="XCD18319.1"/>
    <property type="molecule type" value="Genomic_DNA"/>
</dbReference>
<protein>
    <submittedName>
        <fullName evidence="2">Uncharacterized protein</fullName>
    </submittedName>
</protein>
<name>A0AAU8BPN6_9VIBR</name>
<evidence type="ECO:0000313" key="2">
    <source>
        <dbReference type="EMBL" id="XCD18319.1"/>
    </source>
</evidence>
<accession>A0AAU8BPN6</accession>
<sequence>MLLLVGFCFAQLLELFPSLHFIIKCVGVWLLFGSLLKRVLNSAEGMAIFNYFMAGLLVFSVIPAVGEIMSQLQQM</sequence>
<evidence type="ECO:0000256" key="1">
    <source>
        <dbReference type="SAM" id="Phobius"/>
    </source>
</evidence>
<dbReference type="AlphaFoldDB" id="A0AAU8BPN6"/>
<reference evidence="2" key="1">
    <citation type="submission" date="2023-01" db="EMBL/GenBank/DDBJ databases">
        <title>Vibrio sp. CB1-14 genome sequencing.</title>
        <authorList>
            <person name="Otstavnykh N."/>
            <person name="Isaeva M."/>
            <person name="Meleshko D."/>
        </authorList>
    </citation>
    <scope>NUCLEOTIDE SEQUENCE</scope>
    <source>
        <strain evidence="2">CB1-14</strain>
    </source>
</reference>
<dbReference type="RefSeq" id="WP_353499465.1">
    <property type="nucleotide sequence ID" value="NZ_CP115921.1"/>
</dbReference>
<feature type="transmembrane region" description="Helical" evidence="1">
    <location>
        <begin position="45"/>
        <end position="65"/>
    </location>
</feature>
<proteinExistence type="predicted"/>
<keyword evidence="1" id="KW-0812">Transmembrane</keyword>